<dbReference type="EMBL" id="LR797379">
    <property type="protein sequence ID" value="CAB4211758.1"/>
    <property type="molecule type" value="Genomic_DNA"/>
</dbReference>
<dbReference type="EMBL" id="LR797245">
    <property type="protein sequence ID" value="CAB4196380.1"/>
    <property type="molecule type" value="Genomic_DNA"/>
</dbReference>
<protein>
    <submittedName>
        <fullName evidence="3">Uncharacterized protein</fullName>
    </submittedName>
</protein>
<accession>A0A6J5RFR2</accession>
<evidence type="ECO:0000313" key="2">
    <source>
        <dbReference type="EMBL" id="CAB4180915.1"/>
    </source>
</evidence>
<evidence type="ECO:0000313" key="4">
    <source>
        <dbReference type="EMBL" id="CAB4211758.1"/>
    </source>
</evidence>
<dbReference type="EMBL" id="LR797017">
    <property type="protein sequence ID" value="CAB4180915.1"/>
    <property type="molecule type" value="Genomic_DNA"/>
</dbReference>
<evidence type="ECO:0000313" key="1">
    <source>
        <dbReference type="EMBL" id="CAB4169367.1"/>
    </source>
</evidence>
<gene>
    <name evidence="2" type="ORF">UFOVP1070_4</name>
    <name evidence="3" type="ORF">UFOVP1302_80</name>
    <name evidence="4" type="ORF">UFOVP1416_32</name>
    <name evidence="1" type="ORF">UFOVP895_2</name>
</gene>
<dbReference type="EMBL" id="LR796842">
    <property type="protein sequence ID" value="CAB4169367.1"/>
    <property type="molecule type" value="Genomic_DNA"/>
</dbReference>
<sequence length="568" mass="55696">MPSTFSPALRLELIGNGEQAANWGNTTNTNLGTLLEQAVTGVGNITMADANYTLVNGNGISDEARNAVLVISSTTLTATRNVIVPTSNKFYAVRNATTGGQSILVKTSAGTGVTLANGFTQLMYCDGTNVVLASLPINASTGAVVLNSATLNNPTINGFTGDTAVINVGSGQLYKDVSGLVGIGISSPVSKLHVYAASGLNEVRVTSGSNNTALGVDGSNAYLSTYQAIPILFQTNSVERMRIASSGAVSVTGAVSIGGSLAVTGLLTLSSALGVASGGTGITTVPSNGQIPIGNGTDYSAATLTAGSNISITNSAGGVTIAATNVGTGSVTSVDVSGGTTGLTTSGSPITTSGTITLAGTLALANGGTGATSAAAARTSLGSTTVGDAVFIAASTAAARTATGSAASGAVGSSDLTMNTSRLLGRTTASAGAVEEISVGTGLSLSAGIISNSGGTVTSITAGSGLTGGTITGSGTFALDVYTGSTANNTSFPIGTVLMVDTSNFISSNNQSATIYVENNVGALGYRVSTSGMSSPVALSGTWRFRGGYIVAGCPSNTLTFANFQRVS</sequence>
<evidence type="ECO:0000313" key="3">
    <source>
        <dbReference type="EMBL" id="CAB4196380.1"/>
    </source>
</evidence>
<proteinExistence type="predicted"/>
<name>A0A6J5RFR2_9CAUD</name>
<organism evidence="3">
    <name type="scientific">uncultured Caudovirales phage</name>
    <dbReference type="NCBI Taxonomy" id="2100421"/>
    <lineage>
        <taxon>Viruses</taxon>
        <taxon>Duplodnaviria</taxon>
        <taxon>Heunggongvirae</taxon>
        <taxon>Uroviricota</taxon>
        <taxon>Caudoviricetes</taxon>
        <taxon>Peduoviridae</taxon>
        <taxon>Maltschvirus</taxon>
        <taxon>Maltschvirus maltsch</taxon>
    </lineage>
</organism>
<reference evidence="3" key="1">
    <citation type="submission" date="2020-05" db="EMBL/GenBank/DDBJ databases">
        <authorList>
            <person name="Chiriac C."/>
            <person name="Salcher M."/>
            <person name="Ghai R."/>
            <person name="Kavagutti S V."/>
        </authorList>
    </citation>
    <scope>NUCLEOTIDE SEQUENCE</scope>
</reference>